<evidence type="ECO:0000313" key="1">
    <source>
        <dbReference type="EMBL" id="OAV61549.1"/>
    </source>
</evidence>
<protein>
    <recommendedName>
        <fullName evidence="3">Nucleotidyl transferase AbiEii/AbiGii toxin family protein</fullName>
    </recommendedName>
</protein>
<reference evidence="1 2" key="1">
    <citation type="submission" date="2016-04" db="EMBL/GenBank/DDBJ databases">
        <title>First whole genome shotgun sequence of the bacterium Enteractinococcus sp. strain UASWS1574.</title>
        <authorList>
            <person name="Crovadore J."/>
            <person name="Chablais R."/>
            <person name="Lefort F."/>
        </authorList>
    </citation>
    <scope>NUCLEOTIDE SEQUENCE [LARGE SCALE GENOMIC DNA]</scope>
    <source>
        <strain evidence="1 2">UASWS1574</strain>
    </source>
</reference>
<dbReference type="Proteomes" id="UP000078292">
    <property type="component" value="Unassembled WGS sequence"/>
</dbReference>
<organism evidence="1 2">
    <name type="scientific">Enteractinococcus helveticum</name>
    <dbReference type="NCBI Taxonomy" id="1837282"/>
    <lineage>
        <taxon>Bacteria</taxon>
        <taxon>Bacillati</taxon>
        <taxon>Actinomycetota</taxon>
        <taxon>Actinomycetes</taxon>
        <taxon>Micrococcales</taxon>
        <taxon>Micrococcaceae</taxon>
    </lineage>
</organism>
<sequence>MTIIKTVADLDQAIKDVAATFDIPVARVRTTFIGVVTSQMLPNSVELKGGLAIKMRLGELGTRATSDLDAVYTSDYKKTIEEIKYLCKIGWGQVPPSKRQLRANPGAPNRVAFTGAIKEKPQHDPGVDRPEYLMRPLRVSLQFLGKQWGAIDLELAHPEVMANSGTQAPIDTELKMQFESFGFGKITSVRFLSVELQIAQKVHALTHPNSDRAHDLVDLQKLWTAEVDTSILLEACESTFRYRRDHSWPPLPLRPMAADRERYLQAVQEVSTNGQDPDVRPDLDDAREWLENRINTLLNHEEI</sequence>
<dbReference type="InterPro" id="IPR014942">
    <property type="entry name" value="AbiEii"/>
</dbReference>
<name>A0A1B7M0F8_9MICC</name>
<proteinExistence type="predicted"/>
<dbReference type="AlphaFoldDB" id="A0A1B7M0F8"/>
<evidence type="ECO:0000313" key="2">
    <source>
        <dbReference type="Proteomes" id="UP000078292"/>
    </source>
</evidence>
<evidence type="ECO:0008006" key="3">
    <source>
        <dbReference type="Google" id="ProtNLM"/>
    </source>
</evidence>
<dbReference type="RefSeq" id="WP_052504802.1">
    <property type="nucleotide sequence ID" value="NZ_LXEY01000016.1"/>
</dbReference>
<dbReference type="OrthoDB" id="3199565at2"/>
<keyword evidence="2" id="KW-1185">Reference proteome</keyword>
<gene>
    <name evidence="1" type="ORF">A6F49_08925</name>
</gene>
<comment type="caution">
    <text evidence="1">The sequence shown here is derived from an EMBL/GenBank/DDBJ whole genome shotgun (WGS) entry which is preliminary data.</text>
</comment>
<accession>A0A1B7M0F8</accession>
<dbReference type="Pfam" id="PF08843">
    <property type="entry name" value="AbiEii"/>
    <property type="match status" value="1"/>
</dbReference>
<dbReference type="EMBL" id="LXEY01000016">
    <property type="protein sequence ID" value="OAV61549.1"/>
    <property type="molecule type" value="Genomic_DNA"/>
</dbReference>